<dbReference type="Pfam" id="PF12040">
    <property type="entry name" value="DUF3526"/>
    <property type="match status" value="1"/>
</dbReference>
<dbReference type="GO" id="GO:0005886">
    <property type="term" value="C:plasma membrane"/>
    <property type="evidence" value="ECO:0007669"/>
    <property type="project" value="UniProtKB-SubCell"/>
</dbReference>
<reference evidence="3" key="1">
    <citation type="submission" date="2017-06" db="EMBL/GenBank/DDBJ databases">
        <authorList>
            <person name="Varghese N."/>
            <person name="Submissions S."/>
        </authorList>
    </citation>
    <scope>NUCLEOTIDE SEQUENCE [LARGE SCALE GENOMIC DNA]</scope>
    <source>
        <strain evidence="3">Ca-68</strain>
    </source>
</reference>
<keyword evidence="1" id="KW-0472">Membrane</keyword>
<dbReference type="PANTHER" id="PTHR43471">
    <property type="entry name" value="ABC TRANSPORTER PERMEASE"/>
    <property type="match status" value="1"/>
</dbReference>
<evidence type="ECO:0000313" key="3">
    <source>
        <dbReference type="Proteomes" id="UP000198305"/>
    </source>
</evidence>
<dbReference type="GO" id="GO:0140359">
    <property type="term" value="F:ABC-type transporter activity"/>
    <property type="evidence" value="ECO:0007669"/>
    <property type="project" value="InterPro"/>
</dbReference>
<dbReference type="PANTHER" id="PTHR43471:SF1">
    <property type="entry name" value="ABC TRANSPORTER PERMEASE PROTEIN NOSY-RELATED"/>
    <property type="match status" value="1"/>
</dbReference>
<proteinExistence type="predicted"/>
<sequence length="464" mass="51985">MLSLIARREFTEFCRDGRLFWTGGIILLLLLTALAVNWQHQRTADAERLAAQTLDYDDWVNQEARHPHDAAHQGMHVFKPQSALSMLDPGIVPYVGSTLWLQAHRQSEVKFRPAQDATGLQRFGNLSPAWVIQMLGPLLVIILGFNAFAGEREQGTLRQTLSLGISPYQLLWGKALALAIGLGLLLLPTLLFAMGMIVFTMSGNAMVDALWRTLWLGLGYSVYLGIAIFVVLAVSAKTATSRMALAILLGVWIVTTMIAPRAISDASRIWHPNPTRYEFTASLDNDLGNETRKAWMENFGSDQRWGSEVGIDQWGKALEVDDKAGYKALDHQFHKLWDTFDSQQRVQEWAGFVVPLLAIRSFSMGVAGTDFANHRDFSVAAENHRRIMQDKVSHDLVEHADGHGDHHFDYKSTREFWATFPKFTYALPDRKFALAHNTLSLAILVIVLLAAMVLAHRAVMPRKA</sequence>
<feature type="transmembrane region" description="Helical" evidence="1">
    <location>
        <begin position="439"/>
        <end position="459"/>
    </location>
</feature>
<protein>
    <submittedName>
        <fullName evidence="2">ABC-2 type transport system permease protein</fullName>
    </submittedName>
</protein>
<feature type="transmembrane region" description="Helical" evidence="1">
    <location>
        <begin position="130"/>
        <end position="149"/>
    </location>
</feature>
<dbReference type="EMBL" id="FZOA01000005">
    <property type="protein sequence ID" value="SNR84186.1"/>
    <property type="molecule type" value="Genomic_DNA"/>
</dbReference>
<dbReference type="OrthoDB" id="184009at2"/>
<name>A0A238ZL64_9PROT</name>
<feature type="transmembrane region" description="Helical" evidence="1">
    <location>
        <begin position="214"/>
        <end position="236"/>
    </location>
</feature>
<dbReference type="RefSeq" id="WP_089375461.1">
    <property type="nucleotide sequence ID" value="NZ_FZOA01000005.1"/>
</dbReference>
<keyword evidence="1" id="KW-0812">Transmembrane</keyword>
<accession>A0A238ZL64</accession>
<dbReference type="Pfam" id="PF12679">
    <property type="entry name" value="ABC2_membrane_2"/>
    <property type="match status" value="1"/>
</dbReference>
<feature type="transmembrane region" description="Helical" evidence="1">
    <location>
        <begin position="243"/>
        <end position="263"/>
    </location>
</feature>
<feature type="transmembrane region" description="Helical" evidence="1">
    <location>
        <begin position="20"/>
        <end position="38"/>
    </location>
</feature>
<gene>
    <name evidence="2" type="ORF">SAMN05192560_1345</name>
</gene>
<feature type="transmembrane region" description="Helical" evidence="1">
    <location>
        <begin position="170"/>
        <end position="194"/>
    </location>
</feature>
<keyword evidence="1" id="KW-1133">Transmembrane helix</keyword>
<dbReference type="InterPro" id="IPR021913">
    <property type="entry name" value="DUF3526"/>
</dbReference>
<keyword evidence="3" id="KW-1185">Reference proteome</keyword>
<dbReference type="Proteomes" id="UP000198305">
    <property type="component" value="Unassembled WGS sequence"/>
</dbReference>
<dbReference type="AlphaFoldDB" id="A0A238ZL64"/>
<evidence type="ECO:0000256" key="1">
    <source>
        <dbReference type="SAM" id="Phobius"/>
    </source>
</evidence>
<evidence type="ECO:0000313" key="2">
    <source>
        <dbReference type="EMBL" id="SNR84186.1"/>
    </source>
</evidence>
<organism evidence="2 3">
    <name type="scientific">Methylobacillus rhizosphaerae</name>
    <dbReference type="NCBI Taxonomy" id="551994"/>
    <lineage>
        <taxon>Bacteria</taxon>
        <taxon>Pseudomonadati</taxon>
        <taxon>Pseudomonadota</taxon>
        <taxon>Betaproteobacteria</taxon>
        <taxon>Nitrosomonadales</taxon>
        <taxon>Methylophilaceae</taxon>
        <taxon>Methylobacillus</taxon>
    </lineage>
</organism>